<protein>
    <recommendedName>
        <fullName evidence="2">DUF1707 domain-containing protein</fullName>
    </recommendedName>
</protein>
<gene>
    <name evidence="3" type="ORF">J2S59_002224</name>
</gene>
<accession>A0ABT9NPS3</accession>
<dbReference type="Pfam" id="PF08044">
    <property type="entry name" value="DUF1707"/>
    <property type="match status" value="1"/>
</dbReference>
<evidence type="ECO:0000313" key="3">
    <source>
        <dbReference type="EMBL" id="MDP9822415.1"/>
    </source>
</evidence>
<evidence type="ECO:0000256" key="1">
    <source>
        <dbReference type="SAM" id="Phobius"/>
    </source>
</evidence>
<sequence>MAKEDPRLHRLRVGDSERYAAVDALGEHYVAGRLDAEEHQQRCGQALQARTGADLMRLFADLPLPHPDLLPAVASSPRPTPPARPRRTYPTALVAVVAIVALMAVVRAPFLVLLLVGVAIYLVLSRRG</sequence>
<name>A0ABT9NPS3_9ACTN</name>
<dbReference type="InterPro" id="IPR012551">
    <property type="entry name" value="DUF1707_SHOCT-like"/>
</dbReference>
<feature type="domain" description="DUF1707" evidence="2">
    <location>
        <begin position="11"/>
        <end position="63"/>
    </location>
</feature>
<keyword evidence="1" id="KW-0812">Transmembrane</keyword>
<organism evidence="3 4">
    <name type="scientific">Nocardioides massiliensis</name>
    <dbReference type="NCBI Taxonomy" id="1325935"/>
    <lineage>
        <taxon>Bacteria</taxon>
        <taxon>Bacillati</taxon>
        <taxon>Actinomycetota</taxon>
        <taxon>Actinomycetes</taxon>
        <taxon>Propionibacteriales</taxon>
        <taxon>Nocardioidaceae</taxon>
        <taxon>Nocardioides</taxon>
    </lineage>
</organism>
<comment type="caution">
    <text evidence="3">The sequence shown here is derived from an EMBL/GenBank/DDBJ whole genome shotgun (WGS) entry which is preliminary data.</text>
</comment>
<dbReference type="RefSeq" id="WP_068117660.1">
    <property type="nucleotide sequence ID" value="NZ_CCXJ01000099.1"/>
</dbReference>
<keyword evidence="1" id="KW-1133">Transmembrane helix</keyword>
<evidence type="ECO:0000313" key="4">
    <source>
        <dbReference type="Proteomes" id="UP001240447"/>
    </source>
</evidence>
<evidence type="ECO:0000259" key="2">
    <source>
        <dbReference type="Pfam" id="PF08044"/>
    </source>
</evidence>
<feature type="transmembrane region" description="Helical" evidence="1">
    <location>
        <begin position="92"/>
        <end position="124"/>
    </location>
</feature>
<dbReference type="Proteomes" id="UP001240447">
    <property type="component" value="Unassembled WGS sequence"/>
</dbReference>
<keyword evidence="4" id="KW-1185">Reference proteome</keyword>
<proteinExistence type="predicted"/>
<keyword evidence="1" id="KW-0472">Membrane</keyword>
<reference evidence="3 4" key="1">
    <citation type="submission" date="2023-07" db="EMBL/GenBank/DDBJ databases">
        <title>Sequencing the genomes of 1000 actinobacteria strains.</title>
        <authorList>
            <person name="Klenk H.-P."/>
        </authorList>
    </citation>
    <scope>NUCLEOTIDE SEQUENCE [LARGE SCALE GENOMIC DNA]</scope>
    <source>
        <strain evidence="3 4">GD13</strain>
    </source>
</reference>
<dbReference type="EMBL" id="JAUSQM010000001">
    <property type="protein sequence ID" value="MDP9822415.1"/>
    <property type="molecule type" value="Genomic_DNA"/>
</dbReference>